<keyword evidence="4" id="KW-1185">Reference proteome</keyword>
<gene>
    <name evidence="3" type="ORF">Ahu01nite_078660</name>
</gene>
<keyword evidence="2" id="KW-0812">Transmembrane</keyword>
<dbReference type="RefSeq" id="WP_203841756.1">
    <property type="nucleotide sequence ID" value="NZ_BAAATV010000009.1"/>
</dbReference>
<name>A0ABQ4A1M5_9ACTN</name>
<dbReference type="EMBL" id="BOMN01000112">
    <property type="protein sequence ID" value="GIE24764.1"/>
    <property type="molecule type" value="Genomic_DNA"/>
</dbReference>
<sequence>MTLVEDEVRRAVRAEAAVHQPDSQAMYDRITRTAMRSERAARRSPAPMWLAGAAAAVVALLGGGGLAQWALAGERGPIPEPPAPVVSLASPLPTVTTPGSPSPSASKKKPSSKPATSRPAADTPLWTDGSVDADEGASQGTSVVTVKTTQELSELVVLVKLTRTPDLVSRGGSQRVPGASVTSTVTEEQDALVYRFELSSGDSVPPGTYTFYARYTNADGGRDAGDDAYGVVAKTSSGTDLNLTGSF</sequence>
<proteinExistence type="predicted"/>
<accession>A0ABQ4A1M5</accession>
<keyword evidence="2" id="KW-1133">Transmembrane helix</keyword>
<evidence type="ECO:0000256" key="1">
    <source>
        <dbReference type="SAM" id="MobiDB-lite"/>
    </source>
</evidence>
<keyword evidence="2" id="KW-0472">Membrane</keyword>
<evidence type="ECO:0000256" key="2">
    <source>
        <dbReference type="SAM" id="Phobius"/>
    </source>
</evidence>
<evidence type="ECO:0000313" key="4">
    <source>
        <dbReference type="Proteomes" id="UP000603200"/>
    </source>
</evidence>
<feature type="region of interest" description="Disordered" evidence="1">
    <location>
        <begin position="82"/>
        <end position="142"/>
    </location>
</feature>
<evidence type="ECO:0000313" key="3">
    <source>
        <dbReference type="EMBL" id="GIE24764.1"/>
    </source>
</evidence>
<feature type="transmembrane region" description="Helical" evidence="2">
    <location>
        <begin position="49"/>
        <end position="71"/>
    </location>
</feature>
<protein>
    <recommendedName>
        <fullName evidence="5">Ig-like domain-containing protein</fullName>
    </recommendedName>
</protein>
<reference evidence="3 4" key="1">
    <citation type="submission" date="2021-01" db="EMBL/GenBank/DDBJ databases">
        <title>Whole genome shotgun sequence of Actinoplanes humidus NBRC 14915.</title>
        <authorList>
            <person name="Komaki H."/>
            <person name="Tamura T."/>
        </authorList>
    </citation>
    <scope>NUCLEOTIDE SEQUENCE [LARGE SCALE GENOMIC DNA]</scope>
    <source>
        <strain evidence="3 4">NBRC 14915</strain>
    </source>
</reference>
<evidence type="ECO:0008006" key="5">
    <source>
        <dbReference type="Google" id="ProtNLM"/>
    </source>
</evidence>
<feature type="compositionally biased region" description="Low complexity" evidence="1">
    <location>
        <begin position="112"/>
        <end position="121"/>
    </location>
</feature>
<dbReference type="Proteomes" id="UP000603200">
    <property type="component" value="Unassembled WGS sequence"/>
</dbReference>
<feature type="compositionally biased region" description="Low complexity" evidence="1">
    <location>
        <begin position="90"/>
        <end position="105"/>
    </location>
</feature>
<comment type="caution">
    <text evidence="3">The sequence shown here is derived from an EMBL/GenBank/DDBJ whole genome shotgun (WGS) entry which is preliminary data.</text>
</comment>
<organism evidence="3 4">
    <name type="scientific">Winogradskya humida</name>
    <dbReference type="NCBI Taxonomy" id="113566"/>
    <lineage>
        <taxon>Bacteria</taxon>
        <taxon>Bacillati</taxon>
        <taxon>Actinomycetota</taxon>
        <taxon>Actinomycetes</taxon>
        <taxon>Micromonosporales</taxon>
        <taxon>Micromonosporaceae</taxon>
        <taxon>Winogradskya</taxon>
    </lineage>
</organism>